<accession>A0A8H4UU38</accession>
<name>A0A8H4UU38_9HYPO</name>
<reference evidence="9" key="2">
    <citation type="submission" date="2020-05" db="EMBL/GenBank/DDBJ databases">
        <authorList>
            <person name="Kim H.-S."/>
            <person name="Proctor R.H."/>
            <person name="Brown D.W."/>
        </authorList>
    </citation>
    <scope>NUCLEOTIDE SEQUENCE</scope>
    <source>
        <strain evidence="9">NRRL 22465</strain>
    </source>
</reference>
<dbReference type="Proteomes" id="UP000635477">
    <property type="component" value="Unassembled WGS sequence"/>
</dbReference>
<dbReference type="AlphaFoldDB" id="A0A8H4UU38"/>
<evidence type="ECO:0000256" key="6">
    <source>
        <dbReference type="SAM" id="MobiDB-lite"/>
    </source>
</evidence>
<keyword evidence="4 7" id="KW-0472">Membrane</keyword>
<feature type="transmembrane region" description="Helical" evidence="7">
    <location>
        <begin position="191"/>
        <end position="216"/>
    </location>
</feature>
<dbReference type="Pfam" id="PF20684">
    <property type="entry name" value="Fung_rhodopsin"/>
    <property type="match status" value="1"/>
</dbReference>
<evidence type="ECO:0000313" key="9">
    <source>
        <dbReference type="EMBL" id="KAF4983938.1"/>
    </source>
</evidence>
<proteinExistence type="inferred from homology"/>
<feature type="transmembrane region" description="Helical" evidence="7">
    <location>
        <begin position="146"/>
        <end position="168"/>
    </location>
</feature>
<evidence type="ECO:0000256" key="7">
    <source>
        <dbReference type="SAM" id="Phobius"/>
    </source>
</evidence>
<keyword evidence="2 7" id="KW-0812">Transmembrane</keyword>
<feature type="transmembrane region" description="Helical" evidence="7">
    <location>
        <begin position="112"/>
        <end position="134"/>
    </location>
</feature>
<dbReference type="EMBL" id="JABEYC010000041">
    <property type="protein sequence ID" value="KAF4983938.1"/>
    <property type="molecule type" value="Genomic_DNA"/>
</dbReference>
<dbReference type="GO" id="GO:0016020">
    <property type="term" value="C:membrane"/>
    <property type="evidence" value="ECO:0007669"/>
    <property type="project" value="UniProtKB-SubCell"/>
</dbReference>
<dbReference type="PANTHER" id="PTHR33048:SF124">
    <property type="entry name" value="INTEGRAL MEMBRANE PROTEIN"/>
    <property type="match status" value="1"/>
</dbReference>
<feature type="transmembrane region" description="Helical" evidence="7">
    <location>
        <begin position="68"/>
        <end position="92"/>
    </location>
</feature>
<evidence type="ECO:0000256" key="4">
    <source>
        <dbReference type="ARBA" id="ARBA00023136"/>
    </source>
</evidence>
<keyword evidence="3 7" id="KW-1133">Transmembrane helix</keyword>
<dbReference type="PANTHER" id="PTHR33048">
    <property type="entry name" value="PTH11-LIKE INTEGRAL MEMBRANE PROTEIN (AFU_ORTHOLOGUE AFUA_5G11245)"/>
    <property type="match status" value="1"/>
</dbReference>
<evidence type="ECO:0000313" key="10">
    <source>
        <dbReference type="Proteomes" id="UP000635477"/>
    </source>
</evidence>
<feature type="transmembrane region" description="Helical" evidence="7">
    <location>
        <begin position="228"/>
        <end position="249"/>
    </location>
</feature>
<comment type="similarity">
    <text evidence="5">Belongs to the SAT4 family.</text>
</comment>
<comment type="caution">
    <text evidence="9">The sequence shown here is derived from an EMBL/GenBank/DDBJ whole genome shotgun (WGS) entry which is preliminary data.</text>
</comment>
<feature type="transmembrane region" description="Helical" evidence="7">
    <location>
        <begin position="261"/>
        <end position="286"/>
    </location>
</feature>
<sequence length="428" mass="47498">MPDFPYINGIQVAVPPPEGYTVDFDHPQRQHETESYVVSGIGMALALLFFLQFLYVKVWILRKPDGETACLVIAWLYSVGVQATSLYSYAMGLIGIHAWELSLEEYNYGGKLAVVAPILYAVCTGASKMSLVLFYRQLSPQRWWKWSVYGMFFLVAGYNTATFFAVIFGCRPFRKHWDVRVTQGTCVNRPAVYICTAALGIVSDLILLVMPIPMIVRLQMPPRQKVGLILLFGIGSATLVTSVVRLVLLMPILEPTKDTTWVLSGAVVWIFVEANLLVICASLTTLQRFFIHIAPRLIGERGSSSGYGASGSKGTRSHPFRTIGSLANNTRADKYGIVIEEAGFDLRTIGQAEPTETAVNAYDTGTQHEEMIKHLRRQESINRFGDSASETQLWGSREDSNEGDKAIVQTTTVTVVYEDRDKGGLQGE</sequence>
<comment type="subcellular location">
    <subcellularLocation>
        <location evidence="1">Membrane</location>
        <topology evidence="1">Multi-pass membrane protein</topology>
    </subcellularLocation>
</comment>
<dbReference type="InterPro" id="IPR049326">
    <property type="entry name" value="Rhodopsin_dom_fungi"/>
</dbReference>
<gene>
    <name evidence="9" type="ORF">FZEAL_763</name>
</gene>
<dbReference type="InterPro" id="IPR052337">
    <property type="entry name" value="SAT4-like"/>
</dbReference>
<protein>
    <recommendedName>
        <fullName evidence="8">Rhodopsin domain-containing protein</fullName>
    </recommendedName>
</protein>
<feature type="compositionally biased region" description="Low complexity" evidence="6">
    <location>
        <begin position="303"/>
        <end position="314"/>
    </location>
</feature>
<reference evidence="9" key="1">
    <citation type="journal article" date="2020" name="BMC Genomics">
        <title>Correction to: Identification and distribution of gene clusters required for synthesis of sphingolipid metabolism inhibitors in diverse species of the filamentous fungus Fusarium.</title>
        <authorList>
            <person name="Kim H.S."/>
            <person name="Lohmar J.M."/>
            <person name="Busman M."/>
            <person name="Brown D.W."/>
            <person name="Naumann T.A."/>
            <person name="Divon H.H."/>
            <person name="Lysoe E."/>
            <person name="Uhlig S."/>
            <person name="Proctor R.H."/>
        </authorList>
    </citation>
    <scope>NUCLEOTIDE SEQUENCE</scope>
    <source>
        <strain evidence="9">NRRL 22465</strain>
    </source>
</reference>
<evidence type="ECO:0000256" key="1">
    <source>
        <dbReference type="ARBA" id="ARBA00004141"/>
    </source>
</evidence>
<evidence type="ECO:0000256" key="3">
    <source>
        <dbReference type="ARBA" id="ARBA00022989"/>
    </source>
</evidence>
<evidence type="ECO:0000256" key="2">
    <source>
        <dbReference type="ARBA" id="ARBA00022692"/>
    </source>
</evidence>
<evidence type="ECO:0000259" key="8">
    <source>
        <dbReference type="Pfam" id="PF20684"/>
    </source>
</evidence>
<feature type="transmembrane region" description="Helical" evidence="7">
    <location>
        <begin position="36"/>
        <end position="56"/>
    </location>
</feature>
<feature type="domain" description="Rhodopsin" evidence="8">
    <location>
        <begin position="56"/>
        <end position="290"/>
    </location>
</feature>
<organism evidence="9 10">
    <name type="scientific">Fusarium zealandicum</name>
    <dbReference type="NCBI Taxonomy" id="1053134"/>
    <lineage>
        <taxon>Eukaryota</taxon>
        <taxon>Fungi</taxon>
        <taxon>Dikarya</taxon>
        <taxon>Ascomycota</taxon>
        <taxon>Pezizomycotina</taxon>
        <taxon>Sordariomycetes</taxon>
        <taxon>Hypocreomycetidae</taxon>
        <taxon>Hypocreales</taxon>
        <taxon>Nectriaceae</taxon>
        <taxon>Fusarium</taxon>
        <taxon>Fusarium staphyleae species complex</taxon>
    </lineage>
</organism>
<dbReference type="OrthoDB" id="5401779at2759"/>
<keyword evidence="10" id="KW-1185">Reference proteome</keyword>
<feature type="region of interest" description="Disordered" evidence="6">
    <location>
        <begin position="303"/>
        <end position="322"/>
    </location>
</feature>
<evidence type="ECO:0000256" key="5">
    <source>
        <dbReference type="ARBA" id="ARBA00038359"/>
    </source>
</evidence>